<keyword evidence="1" id="KW-1133">Transmembrane helix</keyword>
<name>A0ABS4R9U3_9BACI</name>
<evidence type="ECO:0000256" key="1">
    <source>
        <dbReference type="SAM" id="Phobius"/>
    </source>
</evidence>
<dbReference type="EMBL" id="JAGIKZ010000001">
    <property type="protein sequence ID" value="MBP2239660.1"/>
    <property type="molecule type" value="Genomic_DNA"/>
</dbReference>
<dbReference type="Proteomes" id="UP001519293">
    <property type="component" value="Unassembled WGS sequence"/>
</dbReference>
<keyword evidence="1" id="KW-0812">Transmembrane</keyword>
<evidence type="ECO:0000313" key="3">
    <source>
        <dbReference type="Proteomes" id="UP001519293"/>
    </source>
</evidence>
<accession>A0ABS4R9U3</accession>
<organism evidence="2 3">
    <name type="scientific">Cytobacillus eiseniae</name>
    <dbReference type="NCBI Taxonomy" id="762947"/>
    <lineage>
        <taxon>Bacteria</taxon>
        <taxon>Bacillati</taxon>
        <taxon>Bacillota</taxon>
        <taxon>Bacilli</taxon>
        <taxon>Bacillales</taxon>
        <taxon>Bacillaceae</taxon>
        <taxon>Cytobacillus</taxon>
    </lineage>
</organism>
<evidence type="ECO:0000313" key="2">
    <source>
        <dbReference type="EMBL" id="MBP2239660.1"/>
    </source>
</evidence>
<comment type="caution">
    <text evidence="2">The sequence shown here is derived from an EMBL/GenBank/DDBJ whole genome shotgun (WGS) entry which is preliminary data.</text>
</comment>
<keyword evidence="1" id="KW-0472">Membrane</keyword>
<proteinExistence type="predicted"/>
<feature type="transmembrane region" description="Helical" evidence="1">
    <location>
        <begin position="31"/>
        <end position="51"/>
    </location>
</feature>
<feature type="transmembrane region" description="Helical" evidence="1">
    <location>
        <begin position="6"/>
        <end position="24"/>
    </location>
</feature>
<gene>
    <name evidence="2" type="ORF">J2Z40_000213</name>
</gene>
<protein>
    <submittedName>
        <fullName evidence="2">Uncharacterized protein</fullName>
    </submittedName>
</protein>
<reference evidence="2 3" key="1">
    <citation type="submission" date="2021-03" db="EMBL/GenBank/DDBJ databases">
        <title>Genomic Encyclopedia of Type Strains, Phase IV (KMG-IV): sequencing the most valuable type-strain genomes for metagenomic binning, comparative biology and taxonomic classification.</title>
        <authorList>
            <person name="Goeker M."/>
        </authorList>
    </citation>
    <scope>NUCLEOTIDE SEQUENCE [LARGE SCALE GENOMIC DNA]</scope>
    <source>
        <strain evidence="2 3">DSM 26675</strain>
    </source>
</reference>
<keyword evidence="3" id="KW-1185">Reference proteome</keyword>
<sequence>MRLIIVPLLIILFLYTFGFSIMLWREKNKMASFAVLGLAIATVVSAFFSVLK</sequence>